<evidence type="ECO:0000259" key="1">
    <source>
        <dbReference type="Pfam" id="PF18431"/>
    </source>
</evidence>
<feature type="non-terminal residue" evidence="2">
    <location>
        <position position="1"/>
    </location>
</feature>
<dbReference type="InterPro" id="IPR036844">
    <property type="entry name" value="Hint_dom_sf"/>
</dbReference>
<dbReference type="Proteomes" id="UP000231586">
    <property type="component" value="Unassembled WGS sequence"/>
</dbReference>
<dbReference type="SUPFAM" id="SSF51294">
    <property type="entry name" value="Hedgehog/intein (Hint) domain"/>
    <property type="match status" value="1"/>
</dbReference>
<dbReference type="InterPro" id="IPR041436">
    <property type="entry name" value="RNAse_A_bac"/>
</dbReference>
<evidence type="ECO:0000313" key="3">
    <source>
        <dbReference type="Proteomes" id="UP000231586"/>
    </source>
</evidence>
<dbReference type="AlphaFoldDB" id="A0A2M8W3Q9"/>
<comment type="caution">
    <text evidence="2">The sequence shown here is derived from an EMBL/GenBank/DDBJ whole genome shotgun (WGS) entry which is preliminary data.</text>
</comment>
<proteinExistence type="predicted"/>
<dbReference type="Gene3D" id="2.170.16.10">
    <property type="entry name" value="Hedgehog/Intein (Hint) domain"/>
    <property type="match status" value="1"/>
</dbReference>
<evidence type="ECO:0000313" key="2">
    <source>
        <dbReference type="EMBL" id="PJI85529.1"/>
    </source>
</evidence>
<accession>A0A2M8W3Q9</accession>
<dbReference type="CDD" id="cd20684">
    <property type="entry name" value="CdiA-CT_Yk_RNaseA-like"/>
    <property type="match status" value="1"/>
</dbReference>
<sequence length="222" mass="24243">INGQRVTTTDEHPFMVAGLGWIAARDLRAGDPLVTAGDLPVTAGDAQAGTVRLDAIDIERADEGAPDGGTAVYNIHVRTHHTYYVLAGGTPVLVHNANRHALDLAEHETAGGHVIERHVGKTDAYLRSRGIKFASTFPDVKTAVRVTTRNIRSNTNRIANWLAGEEYSLMIKSTMSPLDGRVYVAAADRFVDPLSVETFLYRDDSMAQGFRVHTSYPSPKEY</sequence>
<dbReference type="Pfam" id="PF07591">
    <property type="entry name" value="PT-HINT"/>
    <property type="match status" value="1"/>
</dbReference>
<organism evidence="2 3">
    <name type="scientific">Luteimicrobium subarcticum</name>
    <dbReference type="NCBI Taxonomy" id="620910"/>
    <lineage>
        <taxon>Bacteria</taxon>
        <taxon>Bacillati</taxon>
        <taxon>Actinomycetota</taxon>
        <taxon>Actinomycetes</taxon>
        <taxon>Micrococcales</taxon>
        <taxon>Luteimicrobium</taxon>
    </lineage>
</organism>
<gene>
    <name evidence="2" type="ORF">CLV34_3046</name>
</gene>
<dbReference type="Pfam" id="PF18431">
    <property type="entry name" value="RNAse_A_bac"/>
    <property type="match status" value="1"/>
</dbReference>
<protein>
    <submittedName>
        <fullName evidence="2">Pretoxin HINT domain-containing protein</fullName>
    </submittedName>
</protein>
<reference evidence="2 3" key="1">
    <citation type="submission" date="2017-11" db="EMBL/GenBank/DDBJ databases">
        <title>Genomic Encyclopedia of Archaeal and Bacterial Type Strains, Phase II (KMG-II): From Individual Species to Whole Genera.</title>
        <authorList>
            <person name="Goeker M."/>
        </authorList>
    </citation>
    <scope>NUCLEOTIDE SEQUENCE [LARGE SCALE GENOMIC DNA]</scope>
    <source>
        <strain evidence="2 3">DSM 22413</strain>
    </source>
</reference>
<keyword evidence="3" id="KW-1185">Reference proteome</keyword>
<dbReference type="CDD" id="cd00081">
    <property type="entry name" value="Hint"/>
    <property type="match status" value="1"/>
</dbReference>
<name>A0A2M8W3Q9_9MICO</name>
<dbReference type="RefSeq" id="WP_211289478.1">
    <property type="nucleotide sequence ID" value="NZ_PGTZ01000012.1"/>
</dbReference>
<feature type="domain" description="Bacterial CdiA-CT RNAse A" evidence="1">
    <location>
        <begin position="112"/>
        <end position="217"/>
    </location>
</feature>
<dbReference type="EMBL" id="PGTZ01000012">
    <property type="protein sequence ID" value="PJI85529.1"/>
    <property type="molecule type" value="Genomic_DNA"/>
</dbReference>